<reference evidence="1" key="1">
    <citation type="submission" date="2019-01" db="EMBL/GenBank/DDBJ databases">
        <title>Salmonella strain 1423 plasmid sequences.</title>
        <authorList>
            <person name="Chen K."/>
            <person name="Chen S."/>
        </authorList>
    </citation>
    <scope>NUCLEOTIDE SEQUENCE</scope>
    <source>
        <strain evidence="1">Sa1423</strain>
        <plasmid evidence="1">pSa1423-160k</plasmid>
    </source>
</reference>
<gene>
    <name evidence="1" type="ORF">NNIBIDOC_00229</name>
</gene>
<evidence type="ECO:0000313" key="1">
    <source>
        <dbReference type="EMBL" id="QBM91555.1"/>
    </source>
</evidence>
<keyword evidence="1" id="KW-0614">Plasmid</keyword>
<proteinExistence type="predicted"/>
<sequence length="99" mass="11496">MLQIVFSVNFGQISINYHLQSYILKNELSSGCFCIICQYGTNASGLAFKQCRNPCWIWPMSLSAFWIERRGGFPAPQWTHRFVFFQRPGVKFTFFIIAS</sequence>
<accession>A0A482EXF9</accession>
<dbReference type="AlphaFoldDB" id="A0A482EXF9"/>
<geneLocation type="plasmid" evidence="1">
    <name>pSa1423-160k</name>
</geneLocation>
<organism evidence="1">
    <name type="scientific">Salmonella sp</name>
    <dbReference type="NCBI Taxonomy" id="599"/>
    <lineage>
        <taxon>Bacteria</taxon>
        <taxon>Pseudomonadati</taxon>
        <taxon>Pseudomonadota</taxon>
        <taxon>Gammaproteobacteria</taxon>
        <taxon>Enterobacterales</taxon>
        <taxon>Enterobacteriaceae</taxon>
        <taxon>Salmonella</taxon>
    </lineage>
</organism>
<protein>
    <submittedName>
        <fullName evidence="1">Uncharacterized protein</fullName>
    </submittedName>
</protein>
<name>A0A482EXF9_SALSP</name>
<dbReference type="EMBL" id="MK356558">
    <property type="protein sequence ID" value="QBM91555.1"/>
    <property type="molecule type" value="Genomic_DNA"/>
</dbReference>